<reference evidence="3" key="1">
    <citation type="submission" date="2020-05" db="EMBL/GenBank/DDBJ databases">
        <title>Frigoriglobus tundricola gen. nov., sp. nov., a psychrotolerant cellulolytic planctomycete of the family Gemmataceae with two divergent copies of 16S rRNA gene.</title>
        <authorList>
            <person name="Kulichevskaya I.S."/>
            <person name="Ivanova A.A."/>
            <person name="Naumoff D.G."/>
            <person name="Beletsky A.V."/>
            <person name="Rijpstra W.I.C."/>
            <person name="Sinninghe Damste J.S."/>
            <person name="Mardanov A.V."/>
            <person name="Ravin N.V."/>
            <person name="Dedysh S.N."/>
        </authorList>
    </citation>
    <scope>NUCLEOTIDE SEQUENCE [LARGE SCALE GENOMIC DNA]</scope>
    <source>
        <strain evidence="3">PL17</strain>
    </source>
</reference>
<accession>A0A6M5YMK8</accession>
<sequence>MSECRPWTDPGQPKSSGGAIAGAPDGWHVLTRTLRHFLSPDRPIY</sequence>
<proteinExistence type="predicted"/>
<evidence type="ECO:0000313" key="3">
    <source>
        <dbReference type="Proteomes" id="UP000503447"/>
    </source>
</evidence>
<dbReference type="KEGG" id="ftj:FTUN_2714"/>
<keyword evidence="3" id="KW-1185">Reference proteome</keyword>
<dbReference type="Proteomes" id="UP000503447">
    <property type="component" value="Chromosome"/>
</dbReference>
<dbReference type="AlphaFoldDB" id="A0A6M5YMK8"/>
<gene>
    <name evidence="2" type="ORF">FTUN_2714</name>
</gene>
<dbReference type="EMBL" id="CP053452">
    <property type="protein sequence ID" value="QJW95175.1"/>
    <property type="molecule type" value="Genomic_DNA"/>
</dbReference>
<name>A0A6M5YMK8_9BACT</name>
<organism evidence="2 3">
    <name type="scientific">Frigoriglobus tundricola</name>
    <dbReference type="NCBI Taxonomy" id="2774151"/>
    <lineage>
        <taxon>Bacteria</taxon>
        <taxon>Pseudomonadati</taxon>
        <taxon>Planctomycetota</taxon>
        <taxon>Planctomycetia</taxon>
        <taxon>Gemmatales</taxon>
        <taxon>Gemmataceae</taxon>
        <taxon>Frigoriglobus</taxon>
    </lineage>
</organism>
<evidence type="ECO:0000256" key="1">
    <source>
        <dbReference type="SAM" id="MobiDB-lite"/>
    </source>
</evidence>
<evidence type="ECO:0000313" key="2">
    <source>
        <dbReference type="EMBL" id="QJW95175.1"/>
    </source>
</evidence>
<feature type="region of interest" description="Disordered" evidence="1">
    <location>
        <begin position="1"/>
        <end position="24"/>
    </location>
</feature>
<protein>
    <submittedName>
        <fullName evidence="2">Uncharacterized protein</fullName>
    </submittedName>
</protein>